<protein>
    <submittedName>
        <fullName evidence="2">Arad-like aldolase/epimerase</fullName>
    </submittedName>
</protein>
<evidence type="ECO:0000313" key="3">
    <source>
        <dbReference type="Proteomes" id="UP000799764"/>
    </source>
</evidence>
<dbReference type="GO" id="GO:0051015">
    <property type="term" value="F:actin filament binding"/>
    <property type="evidence" value="ECO:0007669"/>
    <property type="project" value="TreeGrafter"/>
</dbReference>
<dbReference type="EMBL" id="MU001492">
    <property type="protein sequence ID" value="KAF2451885.1"/>
    <property type="molecule type" value="Genomic_DNA"/>
</dbReference>
<evidence type="ECO:0000259" key="1">
    <source>
        <dbReference type="SMART" id="SM01007"/>
    </source>
</evidence>
<dbReference type="PANTHER" id="PTHR10672:SF39">
    <property type="entry name" value="CLASS II ALDOLASE_ADDUCIN N-TERMINAL DOMAIN-CONTAINING PROTEIN"/>
    <property type="match status" value="1"/>
</dbReference>
<dbReference type="Gene3D" id="3.40.225.10">
    <property type="entry name" value="Class II aldolase/adducin N-terminal domain"/>
    <property type="match status" value="1"/>
</dbReference>
<dbReference type="Pfam" id="PF00596">
    <property type="entry name" value="Aldolase_II"/>
    <property type="match status" value="1"/>
</dbReference>
<dbReference type="SMART" id="SM01007">
    <property type="entry name" value="Aldolase_II"/>
    <property type="match status" value="1"/>
</dbReference>
<dbReference type="OrthoDB" id="3238794at2759"/>
<evidence type="ECO:0000313" key="2">
    <source>
        <dbReference type="EMBL" id="KAF2451885.1"/>
    </source>
</evidence>
<organism evidence="2 3">
    <name type="scientific">Karstenula rhodostoma CBS 690.94</name>
    <dbReference type="NCBI Taxonomy" id="1392251"/>
    <lineage>
        <taxon>Eukaryota</taxon>
        <taxon>Fungi</taxon>
        <taxon>Dikarya</taxon>
        <taxon>Ascomycota</taxon>
        <taxon>Pezizomycotina</taxon>
        <taxon>Dothideomycetes</taxon>
        <taxon>Pleosporomycetidae</taxon>
        <taxon>Pleosporales</taxon>
        <taxon>Massarineae</taxon>
        <taxon>Didymosphaeriaceae</taxon>
        <taxon>Karstenula</taxon>
    </lineage>
</organism>
<keyword evidence="3" id="KW-1185">Reference proteome</keyword>
<dbReference type="AlphaFoldDB" id="A0A9P4PV09"/>
<feature type="domain" description="Class II aldolase/adducin N-terminal" evidence="1">
    <location>
        <begin position="8"/>
        <end position="180"/>
    </location>
</feature>
<dbReference type="InterPro" id="IPR051017">
    <property type="entry name" value="Aldolase-II_Adducin_sf"/>
</dbReference>
<dbReference type="SUPFAM" id="SSF53639">
    <property type="entry name" value="AraD/HMP-PK domain-like"/>
    <property type="match status" value="1"/>
</dbReference>
<sequence length="210" mass="23204">MERVYRKQHPAAAYRVFAERGFDEGIAGHISVRDPVWEGRFWLISPLSTHMSQMRVCDLILVLVHSAGAVVQGDHPIIAAAFAIHSAIHKRRPDAALRAPTPPFPTSWNAWSVFGKELDMLTQDSIRFYKSRGVYRHVLVWFLSLDKTCQKPLLVDAAAAAGGGGLVKRLIPEREAEVTYKTVGTPEKGWVAVQGCYDEILAKTGGGGLR</sequence>
<reference evidence="2" key="1">
    <citation type="journal article" date="2020" name="Stud. Mycol.">
        <title>101 Dothideomycetes genomes: a test case for predicting lifestyles and emergence of pathogens.</title>
        <authorList>
            <person name="Haridas S."/>
            <person name="Albert R."/>
            <person name="Binder M."/>
            <person name="Bloem J."/>
            <person name="Labutti K."/>
            <person name="Salamov A."/>
            <person name="Andreopoulos B."/>
            <person name="Baker S."/>
            <person name="Barry K."/>
            <person name="Bills G."/>
            <person name="Bluhm B."/>
            <person name="Cannon C."/>
            <person name="Castanera R."/>
            <person name="Culley D."/>
            <person name="Daum C."/>
            <person name="Ezra D."/>
            <person name="Gonzalez J."/>
            <person name="Henrissat B."/>
            <person name="Kuo A."/>
            <person name="Liang C."/>
            <person name="Lipzen A."/>
            <person name="Lutzoni F."/>
            <person name="Magnuson J."/>
            <person name="Mondo S."/>
            <person name="Nolan M."/>
            <person name="Ohm R."/>
            <person name="Pangilinan J."/>
            <person name="Park H.-J."/>
            <person name="Ramirez L."/>
            <person name="Alfaro M."/>
            <person name="Sun H."/>
            <person name="Tritt A."/>
            <person name="Yoshinaga Y."/>
            <person name="Zwiers L.-H."/>
            <person name="Turgeon B."/>
            <person name="Goodwin S."/>
            <person name="Spatafora J."/>
            <person name="Crous P."/>
            <person name="Grigoriev I."/>
        </authorList>
    </citation>
    <scope>NUCLEOTIDE SEQUENCE</scope>
    <source>
        <strain evidence="2">CBS 690.94</strain>
    </source>
</reference>
<dbReference type="GO" id="GO:0005856">
    <property type="term" value="C:cytoskeleton"/>
    <property type="evidence" value="ECO:0007669"/>
    <property type="project" value="TreeGrafter"/>
</dbReference>
<dbReference type="InterPro" id="IPR036409">
    <property type="entry name" value="Aldolase_II/adducin_N_sf"/>
</dbReference>
<comment type="caution">
    <text evidence="2">The sequence shown here is derived from an EMBL/GenBank/DDBJ whole genome shotgun (WGS) entry which is preliminary data.</text>
</comment>
<gene>
    <name evidence="2" type="ORF">P171DRAFT_459740</name>
</gene>
<accession>A0A9P4PV09</accession>
<name>A0A9P4PV09_9PLEO</name>
<dbReference type="InterPro" id="IPR001303">
    <property type="entry name" value="Aldolase_II/adducin_N"/>
</dbReference>
<dbReference type="PANTHER" id="PTHR10672">
    <property type="entry name" value="ADDUCIN"/>
    <property type="match status" value="1"/>
</dbReference>
<proteinExistence type="predicted"/>
<dbReference type="Proteomes" id="UP000799764">
    <property type="component" value="Unassembled WGS sequence"/>
</dbReference>